<feature type="compositionally biased region" description="Basic and acidic residues" evidence="10">
    <location>
        <begin position="1172"/>
        <end position="1187"/>
    </location>
</feature>
<feature type="compositionally biased region" description="Polar residues" evidence="10">
    <location>
        <begin position="204"/>
        <end position="234"/>
    </location>
</feature>
<dbReference type="GO" id="GO:0098882">
    <property type="term" value="F:structural constituent of presynaptic active zone"/>
    <property type="evidence" value="ECO:0000318"/>
    <property type="project" value="GO_Central"/>
</dbReference>
<feature type="region of interest" description="Disordered" evidence="10">
    <location>
        <begin position="432"/>
        <end position="481"/>
    </location>
</feature>
<evidence type="ECO:0000313" key="12">
    <source>
        <dbReference type="Proteomes" id="UP000186698"/>
    </source>
</evidence>
<feature type="compositionally biased region" description="Polar residues" evidence="10">
    <location>
        <begin position="334"/>
        <end position="390"/>
    </location>
</feature>
<feature type="compositionally biased region" description="Low complexity" evidence="10">
    <location>
        <begin position="3441"/>
        <end position="3458"/>
    </location>
</feature>
<feature type="region of interest" description="Disordered" evidence="10">
    <location>
        <begin position="2412"/>
        <end position="2468"/>
    </location>
</feature>
<dbReference type="Bgee" id="108715813">
    <property type="expression patterns" value="Expressed in brain and 3 other cell types or tissues"/>
</dbReference>
<dbReference type="GO" id="GO:0030424">
    <property type="term" value="C:axon"/>
    <property type="evidence" value="ECO:0000318"/>
    <property type="project" value="GO_Central"/>
</dbReference>
<feature type="compositionally biased region" description="Polar residues" evidence="10">
    <location>
        <begin position="3590"/>
        <end position="3602"/>
    </location>
</feature>
<feature type="compositionally biased region" description="Low complexity" evidence="10">
    <location>
        <begin position="3885"/>
        <end position="4026"/>
    </location>
</feature>
<dbReference type="InterPro" id="IPR052098">
    <property type="entry name" value="Presynaptic_Scaffold_Bsn/Pclo"/>
</dbReference>
<dbReference type="InterPro" id="IPR013083">
    <property type="entry name" value="Znf_RING/FYVE/PHD"/>
</dbReference>
<feature type="compositionally biased region" description="Polar residues" evidence="10">
    <location>
        <begin position="432"/>
        <end position="441"/>
    </location>
</feature>
<feature type="compositionally biased region" description="Basic and acidic residues" evidence="10">
    <location>
        <begin position="3725"/>
        <end position="3738"/>
    </location>
</feature>
<feature type="compositionally biased region" description="Basic and acidic residues" evidence="10">
    <location>
        <begin position="3603"/>
        <end position="3614"/>
    </location>
</feature>
<feature type="compositionally biased region" description="Polar residues" evidence="10">
    <location>
        <begin position="3173"/>
        <end position="3233"/>
    </location>
</feature>
<sequence length="4129" mass="456690">MGNEASLEAGEGGGGVGQPLPSPGPGGSAPSRGQLPGPSSAGTSPAGTRHGEVSASGRLENSGRLAGQSSAPQSFRQTTSSTESTKDMKSHASPSHQQPDSSRRTLQVESKGPRSSVSPDRATTPTSPYSVPQIAPLPSSTLCPICKTTDLTSSPNQPNFNTCTQCHNEVCSQCGFNPNPHITEVREWLCLNCQMQRALGMDMTTATRSKSQQQLHSPMLSPSQSPAKQTKPNASPQHTQQQQQQSTPQHQLQPKSQHQPHLQQHAQQAQPHQHPQQPQPETHQQKPQYQSQTQSKVHAQNQQQAPKPQSQHQSPLHVQAGKEASHGSGRMENIHSSATQLPQQAKTQPAQQREQLSQAYPKSTAPQEVLQSSPQHQPVEQRKTVGSSPAKTPATPSHGAHDQTQEGLTGKLFGFGASLLNQASTLISVPAETTPQTQQSPGKVPPKIVFSDASKDSGAKPQGPMSAVPSRVESSPVHKQGKIEHVKPKDVPKVMCPLCKTELNVGSSEPTNYSTCTSCKKQVCNMCGFNPTPHLLEKNEWLCLNCQTQRLLDGNLGDTPPSLPLTSKQQGSPRHLPALPTTGTPKHSQGAPTTGSPRHQTPSHTASPQHQKQGHLQTSSPQHQKQGPISTTTPQHHTGPTELHKKSVSQSIIGQQTGATQDKHIFQSDHPRSTEQGKVHILNEHKKHPDETIQSKGSADSQKVSKQLVPKGKSLGNKKETGSRTDKTPSELHKAKDQEKDISKPYSHDLSRSPQSLSDTGYSSDGISSSQSEIAGLVQQEEEKLSGTGISQRSPPSPSELTKLESSVRPLLESNSITQGSNRKMLHGSQEDQKQKLRPRSLSITPEAFDSDDELEDILEEDEDSLEWENQRDQRDIVESSDDFGSKLRHDYVEDSSEGFSPLPTRQMKGEFSDEEFMRRQILEMSAEEDNLEDDEDEYSHVKYNTGKNGQKTNSEKVKSTSSKRRLYNSNNIHDENRKETEEEDMSASQGGLRRFKTIDLNSTNSYNRDIDREHENDICLEREPELEMESLTGSPEERSRGEYSSTLPATTPSYTSGTSPTSMSSLEEDSDSSPSRRQRLEEVKQQRKARHRSHGPLLPTIEDSSEEEELREEEELLREQEKMREVEQQRIRSTARKAKRDKEELRAQRRRERSKTPPSNLSPIEDASPTEELRQAAEMEELHRSSCSEYSPSIDSEAEGFELIGSKLYKSGSEYNLPTFMSLYSPTEKTSSTSSNKPLKSAEEVYEELMRKAEMFQKQQFQQNSMYGNNYQQVNYIGAESQNNFEYQYIDEYSYDSGQIASSQTEYHVGLSKPGTVYDEILQTSQNISRMHQSSSQDLSLQEEDKKTELYPKKQFLNAENAYNDLTKQTSGPLTPGTSPTQLSAPVSFASSDGHACRVIPDVRVTRHFSRDGLDQTKLQSSSTVSSSQTISSNYQYGKGATTTTTSVVQTISSSTGITPLHSGTTPGLPTQRSYGQCKGTSDFRANEEQHRNQIGADISAPPKDRTQSAGDMRSNVSLTSKVISFFKSSSPPLSPTSPTQSPTHSSPRISLVSGSKSTTEFSSQTQTTHASSDGSVASSVDASPMVAHGTQTPERTRPPRISRQQSSQEAPFMVITLASASSSQTKSKSVSSSTSPVTSPTRLNRQQTLRSYSQISAASSQLPQEQSQVSYSKVHTNLDRAPPAGMQMVTPKGQPTSVVDGSSGTYAWGSLPPENISLCRISSVPGTSRVEPGPKHSGSAVDLRTAIKPAPVIMTDQGMDLTSLATETRRYSFTMDQSPTRQSTAVQPMIVNLNAQEQPHAVIATATTVSITVASSMIISQPKQPTIYGDPFQNRVDFGQGTGSAVCLTQVKQVDQSTATMCKPDDVVGIQKDIFSRYNLPDQVIPIVKRDVVPQPSNIQSISSVPSQYQQDQSTGPTEVYSGTPEYKAPHPSFNIHGNQPHTMMVQLDAIDSGTVTKILQEEQPSNVLDLTGIKPESQVACCDMVYKFPFGSSCTGTHNSSKIPEKHTGEPAQAVRSGTQYYGQREQDISDNYPYREATSVLPAAPPQNMYEEQKFQPFGPTGRLHSSMSETNLSEIGLYQPYHGTGGDSAMDLSTMKNSFSMNFTDGSYLGQGMQYGSFTDLRQPTDLINNALPMRRYSSLSNIYSDYRYSSKDLSNFQESNLAQYSATTAREISRMCAALNSMDQYGSRHPNSANMLQYGASSMVSGPAAGNILPNQQGMTSVRQNMMYGQQLPETRQGFGNLTQYNISGLQAGTVRQMFPPAATVRAADGMIYSTINTPIASTLPITTQPAPVLRPMIRGLYRPYGPGNITAVPLASLTRVPMVTQRMPLGPQAVYHYPGVSRFPAPSTASSMDTPVYLGKPAAAVTTSSVTVTSTTAPVPPVSIAVSSVLASSTVRTEQATSVFRDDVTSSVAQSTASKDTSQPQQKPVPEVSSAASALKPGTEKEDKEKEEERQRKQQEQMLQIERERVELETLRQMRLHEELERERIELQRHREKEQMLVQRELQELQSIKQQVMQQQQEERHVQFALQREQLAQQRIQLEQIQQLQQQLQQQLEEQKRQKNIVPSACEQTGRLPPQTVSEIAIEMQRTLAQSGQYWPPVNQPFISMAPTVPDAQGKPHYPPPPRPLTNSASEMSLQTDDQWEANRTIKKRNSMPRLRDAYNTDENHEPYIVKKITDSSVQTDDEDGEDRFCMSRRRRTKRITDCSVQTDDEDNADWEQPVRRRRSRFSRHSDSSSDSKHDAKGTSSIAIQTISDCSVQTEPDQLQRVSPSIHITTPDPKVEIVKYISGPEKTQKGESLACQTEPETQSHGIVAPQLSVPTTITPYSSNIQTGTTGILENTRQPGINKYEKKKPDPLEIGYQSHLPADTLSQLVTRQPPKSPQVLYSPVSPLSPHRLLESTFASSERLNKAHVTPQKHFTADSTQRQQILPRPLKTMQRSLSDPKPISPTSEDSAKDRFSLYQQQLLQSGQITAFQPNTLTRKVKRTLPSPPPDEAHLPLTTSQAHSQIYMPNVPQKNMGGQAIQMPKVGFLKTIDRDLKIVEQESTKLRKQQAELEEEEKEIDAKLKYLELGITQRKESLVGDTGRRDFPYMRGLGENRNYMSDSELNNMRISGYDTNGLSNRTGTTPQYSDFQTTQMHQTTTSSFTPSTYQYTTGQTVTSASTSLQQTRFQQPQHPVSTNGPSQNTFQTQLSGYPAQSSYQTQNISQSTSYQSGPGLQNPTGFQPPNPYQTQSTYANQPPLQTPINSGFQTQDSHASHQKPRQTTLADLEHKVPTNYEVIVNPTVVISSATPGSAFSSTTVASSYDQYRAPDLRPNERGNGSESPPNSYPPDSLYTNLEQNIPRNYVMIDDISELTKQNPPTTESQKVDALSQSLQQTSNGRHMKDKNGHHEIESSSKPCCYSRTEEESEEDVYDHHSSDYRSKNSYQRGPDNNGRDSGSSSSYYYENDSRHSTRLDRHGPSAGMQKHSSKNLAPAVVSSKRSKHRKQGMEQKISKFSPIEEAKDVESDLAASYPVTTSISSSSSVSSRAKKLQDEITYGLKKNVYEQQKYYGGSSRDMVEEDDRMYGSSNRSRSSSSLEKSNCDSGSSRSKSYERDGSDRYHKSSSKPSTLSMNQGRGRAPMRTQASEEESPVSPLGKSVGGSRSSGGQISQPPVDSCPQFCSSHSLPDVQEHNKEVPRNHIYKQEENYMMDDSHCVVSDSEAYHLGQEETDWFDKPREARSDRSRYYSSHSSSQKKMPVKHTYHDYDEPPDEETWSQDDYSQLRHSSSKEHRHQGESSRHSSSRHPEEQPRRSSKQHPRDQGRHESRPHSQPSSSSKKSDTQGQSGYPPSSSDYVSQSKPQSSYHHTSESQKSVRQPQISQQQKTDPHHPMSQQTRQQQQSGQQQQRQQQPTQQTSRQQGIGTSQPTAHQSHQAPHQSTTHQTTHQQSQHQQGSQQPARTQQQQQQTQQQQQQQQTQQQQQQPQQQQQQQQTHQQQQPQQLQQQQQLGTQGQPASKPLQQQQPQQAMKPQQTPHSSATQSAVQPKAEPLDSSKPAAKPGPQQGRGPQPPMQGAPTGIKIGQKPPTAATGATGAAAGQPGSEGDSVFSKILPGGAAEQAGKLTDAVSAFGKKFSSFW</sequence>
<feature type="region of interest" description="Disordered" evidence="10">
    <location>
        <begin position="2923"/>
        <end position="2964"/>
    </location>
</feature>
<keyword evidence="12" id="KW-1185">Reference proteome</keyword>
<feature type="region of interest" description="Disordered" evidence="10">
    <location>
        <begin position="3564"/>
        <end position="3693"/>
    </location>
</feature>
<dbReference type="GO" id="GO:1904071">
    <property type="term" value="P:presynaptic active zone assembly"/>
    <property type="evidence" value="ECO:0000318"/>
    <property type="project" value="GO_Central"/>
</dbReference>
<dbReference type="InterPro" id="IPR008899">
    <property type="entry name" value="Znf_piccolo"/>
</dbReference>
<protein>
    <submittedName>
        <fullName evidence="13">Protein bassoon</fullName>
    </submittedName>
</protein>
<feature type="compositionally biased region" description="Basic and acidic residues" evidence="10">
    <location>
        <begin position="3780"/>
        <end position="3821"/>
    </location>
</feature>
<feature type="compositionally biased region" description="Polar residues" evidence="10">
    <location>
        <begin position="67"/>
        <end position="83"/>
    </location>
</feature>
<feature type="compositionally biased region" description="Polar residues" evidence="10">
    <location>
        <begin position="3618"/>
        <end position="3627"/>
    </location>
</feature>
<feature type="compositionally biased region" description="Basic and acidic residues" evidence="10">
    <location>
        <begin position="1118"/>
        <end position="1131"/>
    </location>
</feature>
<feature type="compositionally biased region" description="Low complexity" evidence="10">
    <location>
        <begin position="1620"/>
        <end position="1643"/>
    </location>
</feature>
<keyword evidence="2" id="KW-0479">Metal-binding</keyword>
<feature type="compositionally biased region" description="Low complexity" evidence="10">
    <location>
        <begin position="4078"/>
        <end position="4089"/>
    </location>
</feature>
<dbReference type="RefSeq" id="XP_018116779.1">
    <property type="nucleotide sequence ID" value="XM_018261290.2"/>
</dbReference>
<feature type="compositionally biased region" description="Polar residues" evidence="10">
    <location>
        <begin position="1463"/>
        <end position="1476"/>
    </location>
</feature>
<feature type="compositionally biased region" description="Basic and acidic residues" evidence="10">
    <location>
        <begin position="3397"/>
        <end position="3406"/>
    </location>
</feature>
<feature type="compositionally biased region" description="Polar residues" evidence="10">
    <location>
        <begin position="694"/>
        <end position="705"/>
    </location>
</feature>
<feature type="domain" description="Zinc finger piccolo-type" evidence="11">
    <location>
        <begin position="142"/>
        <end position="199"/>
    </location>
</feature>
<gene>
    <name evidence="13 14" type="primary">bsn.S</name>
</gene>
<dbReference type="CTD" id="108715813"/>
<feature type="region of interest" description="Disordered" evidence="10">
    <location>
        <begin position="1367"/>
        <end position="1388"/>
    </location>
</feature>
<feature type="region of interest" description="Disordered" evidence="10">
    <location>
        <begin position="1530"/>
        <end position="1648"/>
    </location>
</feature>
<feature type="region of interest" description="Disordered" evidence="10">
    <location>
        <begin position="3367"/>
        <end position="3509"/>
    </location>
</feature>
<dbReference type="Xenbase" id="XB-GENE-17339982">
    <property type="gene designation" value="bsn.S"/>
</dbReference>
<proteinExistence type="predicted"/>
<name>A0A1L8GHD1_XENLA</name>
<evidence type="ECO:0000256" key="6">
    <source>
        <dbReference type="ARBA" id="ARBA00023018"/>
    </source>
</evidence>
<feature type="compositionally biased region" description="Low complexity" evidence="10">
    <location>
        <begin position="3580"/>
        <end position="3589"/>
    </location>
</feature>
<feature type="region of interest" description="Disordered" evidence="10">
    <location>
        <begin position="3129"/>
        <end position="3160"/>
    </location>
</feature>
<feature type="compositionally biased region" description="Basic and acidic residues" evidence="10">
    <location>
        <begin position="2739"/>
        <end position="2752"/>
    </location>
</feature>
<feature type="compositionally biased region" description="Polar residues" evidence="10">
    <location>
        <begin position="3834"/>
        <end position="3877"/>
    </location>
</feature>
<dbReference type="GO" id="GO:0008270">
    <property type="term" value="F:zinc ion binding"/>
    <property type="evidence" value="ECO:0007669"/>
    <property type="project" value="UniProtKB-KW"/>
</dbReference>
<feature type="compositionally biased region" description="Low complexity" evidence="10">
    <location>
        <begin position="4047"/>
        <end position="4058"/>
    </location>
</feature>
<evidence type="ECO:0000256" key="10">
    <source>
        <dbReference type="SAM" id="MobiDB-lite"/>
    </source>
</evidence>
<feature type="region of interest" description="Disordered" evidence="10">
    <location>
        <begin position="1494"/>
        <end position="1516"/>
    </location>
</feature>
<feature type="compositionally biased region" description="Basic and acidic residues" evidence="10">
    <location>
        <begin position="3682"/>
        <end position="3693"/>
    </location>
</feature>
<feature type="compositionally biased region" description="Basic and acidic residues" evidence="10">
    <location>
        <begin position="1009"/>
        <end position="1026"/>
    </location>
</feature>
<dbReference type="GO" id="GO:0098978">
    <property type="term" value="C:glutamatergic synapse"/>
    <property type="evidence" value="ECO:0000318"/>
    <property type="project" value="GO_Central"/>
</dbReference>
<dbReference type="SUPFAM" id="SSF57903">
    <property type="entry name" value="FYVE/PHD zinc finger"/>
    <property type="match status" value="2"/>
</dbReference>
<keyword evidence="5" id="KW-0862">Zinc</keyword>
<feature type="compositionally biased region" description="Low complexity" evidence="10">
    <location>
        <begin position="1530"/>
        <end position="1549"/>
    </location>
</feature>
<feature type="compositionally biased region" description="Basic and acidic residues" evidence="10">
    <location>
        <begin position="717"/>
        <end position="751"/>
    </location>
</feature>
<feature type="compositionally biased region" description="Low complexity" evidence="10">
    <location>
        <begin position="758"/>
        <end position="772"/>
    </location>
</feature>
<dbReference type="GeneID" id="108715813"/>
<feature type="compositionally biased region" description="Low complexity" evidence="10">
    <location>
        <begin position="1370"/>
        <end position="1385"/>
    </location>
</feature>
<feature type="compositionally biased region" description="Basic and acidic residues" evidence="10">
    <location>
        <begin position="2665"/>
        <end position="2685"/>
    </location>
</feature>
<feature type="region of interest" description="Disordered" evidence="10">
    <location>
        <begin position="3720"/>
        <end position="4101"/>
    </location>
</feature>
<keyword evidence="1" id="KW-0597">Phosphoprotein</keyword>
<feature type="compositionally biased region" description="Polar residues" evidence="10">
    <location>
        <begin position="3129"/>
        <end position="3142"/>
    </location>
</feature>
<evidence type="ECO:0000256" key="8">
    <source>
        <dbReference type="ARBA" id="ARBA00034101"/>
    </source>
</evidence>
<organism evidence="12 13">
    <name type="scientific">Xenopus laevis</name>
    <name type="common">African clawed frog</name>
    <dbReference type="NCBI Taxonomy" id="8355"/>
    <lineage>
        <taxon>Eukaryota</taxon>
        <taxon>Metazoa</taxon>
        <taxon>Chordata</taxon>
        <taxon>Craniata</taxon>
        <taxon>Vertebrata</taxon>
        <taxon>Euteleostomi</taxon>
        <taxon>Amphibia</taxon>
        <taxon>Batrachia</taxon>
        <taxon>Anura</taxon>
        <taxon>Pipoidea</taxon>
        <taxon>Pipidae</taxon>
        <taxon>Xenopodinae</taxon>
        <taxon>Xenopus</taxon>
        <taxon>Xenopus</taxon>
    </lineage>
</organism>
<feature type="region of interest" description="Disordered" evidence="10">
    <location>
        <begin position="3173"/>
        <end position="3281"/>
    </location>
</feature>
<feature type="region of interest" description="Disordered" evidence="10">
    <location>
        <begin position="2714"/>
        <end position="2755"/>
    </location>
</feature>
<reference evidence="13" key="1">
    <citation type="submission" date="2025-08" db="UniProtKB">
        <authorList>
            <consortium name="RefSeq"/>
        </authorList>
    </citation>
    <scope>IDENTIFICATION</scope>
    <source>
        <strain evidence="13">J_2021</strain>
        <tissue evidence="13">Erythrocytes</tissue>
    </source>
</reference>
<keyword evidence="6" id="KW-0770">Synapse</keyword>
<evidence type="ECO:0000256" key="4">
    <source>
        <dbReference type="ARBA" id="ARBA00022771"/>
    </source>
</evidence>
<feature type="compositionally biased region" description="Basic and acidic residues" evidence="10">
    <location>
        <begin position="869"/>
        <end position="893"/>
    </location>
</feature>
<dbReference type="PANTHER" id="PTHR14113:SF1">
    <property type="entry name" value="PROTEIN BASSOON"/>
    <property type="match status" value="1"/>
</dbReference>
<evidence type="ECO:0000313" key="13">
    <source>
        <dbReference type="RefSeq" id="XP_018116779.1"/>
    </source>
</evidence>
<evidence type="ECO:0000259" key="11">
    <source>
        <dbReference type="Pfam" id="PF05715"/>
    </source>
</evidence>
<feature type="compositionally biased region" description="Polar residues" evidence="10">
    <location>
        <begin position="581"/>
        <end position="638"/>
    </location>
</feature>
<dbReference type="Gene3D" id="3.30.40.10">
    <property type="entry name" value="Zinc/RING finger domain, C3HC4 (zinc finger)"/>
    <property type="match status" value="2"/>
</dbReference>
<feature type="domain" description="Zinc finger piccolo-type" evidence="11">
    <location>
        <begin position="495"/>
        <end position="552"/>
    </location>
</feature>
<feature type="compositionally biased region" description="Basic and acidic residues" evidence="10">
    <location>
        <begin position="908"/>
        <end position="922"/>
    </location>
</feature>
<feature type="compositionally biased region" description="Polar residues" evidence="10">
    <location>
        <begin position="3302"/>
        <end position="3317"/>
    </location>
</feature>
<feature type="compositionally biased region" description="Polar residues" evidence="10">
    <location>
        <begin position="1901"/>
        <end position="1919"/>
    </location>
</feature>
<dbReference type="OrthoDB" id="10059918at2759"/>
<feature type="compositionally biased region" description="Polar residues" evidence="10">
    <location>
        <begin position="3367"/>
        <end position="3392"/>
    </location>
</feature>
<feature type="compositionally biased region" description="Low complexity" evidence="10">
    <location>
        <begin position="3143"/>
        <end position="3157"/>
    </location>
</feature>
<dbReference type="Proteomes" id="UP000186698">
    <property type="component" value="Chromosome 4S"/>
</dbReference>
<feature type="compositionally biased region" description="Polar residues" evidence="10">
    <location>
        <begin position="3240"/>
        <end position="3265"/>
    </location>
</feature>
<feature type="coiled-coil region" evidence="9">
    <location>
        <begin position="3041"/>
        <end position="3078"/>
    </location>
</feature>
<feature type="compositionally biased region" description="Low complexity" evidence="10">
    <location>
        <begin position="235"/>
        <end position="314"/>
    </location>
</feature>
<dbReference type="InterPro" id="IPR011011">
    <property type="entry name" value="Znf_FYVE_PHD"/>
</dbReference>
<evidence type="ECO:0000256" key="1">
    <source>
        <dbReference type="ARBA" id="ARBA00022553"/>
    </source>
</evidence>
<feature type="region of interest" description="Disordered" evidence="10">
    <location>
        <begin position="557"/>
        <end position="650"/>
    </location>
</feature>
<evidence type="ECO:0000313" key="14">
    <source>
        <dbReference type="Xenbase" id="XB-GENE-17339982"/>
    </source>
</evidence>
<dbReference type="GO" id="GO:0048788">
    <property type="term" value="C:cytoskeleton of presynaptic active zone"/>
    <property type="evidence" value="ECO:0000318"/>
    <property type="project" value="GO_Central"/>
</dbReference>
<evidence type="ECO:0000256" key="2">
    <source>
        <dbReference type="ARBA" id="ARBA00022723"/>
    </source>
</evidence>
<feature type="region of interest" description="Disordered" evidence="10">
    <location>
        <begin position="1901"/>
        <end position="1922"/>
    </location>
</feature>
<feature type="region of interest" description="Disordered" evidence="10">
    <location>
        <begin position="1456"/>
        <end position="1481"/>
    </location>
</feature>
<evidence type="ECO:0000256" key="3">
    <source>
        <dbReference type="ARBA" id="ARBA00022737"/>
    </source>
</evidence>
<dbReference type="PaxDb" id="8355-A0A1L8GHD1"/>
<dbReference type="Pfam" id="PF05715">
    <property type="entry name" value="zf-piccolo"/>
    <property type="match status" value="2"/>
</dbReference>
<feature type="compositionally biased region" description="Acidic residues" evidence="10">
    <location>
        <begin position="926"/>
        <end position="938"/>
    </location>
</feature>
<feature type="compositionally biased region" description="Low complexity" evidence="10">
    <location>
        <begin position="3649"/>
        <end position="3663"/>
    </location>
</feature>
<feature type="compositionally biased region" description="Basic and acidic residues" evidence="10">
    <location>
        <begin position="2449"/>
        <end position="2468"/>
    </location>
</feature>
<evidence type="ECO:0000256" key="5">
    <source>
        <dbReference type="ARBA" id="ARBA00022833"/>
    </source>
</evidence>
<keyword evidence="3" id="KW-0677">Repeat</keyword>
<feature type="region of interest" description="Disordered" evidence="10">
    <location>
        <begin position="2619"/>
        <end position="2697"/>
    </location>
</feature>
<keyword evidence="9" id="KW-0175">Coiled coil</keyword>
<feature type="compositionally biased region" description="Basic and acidic residues" evidence="10">
    <location>
        <begin position="3459"/>
        <end position="3471"/>
    </location>
</feature>
<evidence type="ECO:0000256" key="7">
    <source>
        <dbReference type="ARBA" id="ARBA00023273"/>
    </source>
</evidence>
<dbReference type="FunFam" id="3.30.40.10:FF:000326">
    <property type="entry name" value="Bassoon presynaptic cytomatrix protein"/>
    <property type="match status" value="1"/>
</dbReference>
<accession>A0A1L8GHD1</accession>
<feature type="compositionally biased region" description="Polar residues" evidence="10">
    <location>
        <begin position="2416"/>
        <end position="2433"/>
    </location>
</feature>
<comment type="subcellular location">
    <subcellularLocation>
        <location evidence="8">Presynaptic active zone</location>
    </subcellularLocation>
</comment>
<feature type="compositionally biased region" description="Polar residues" evidence="10">
    <location>
        <begin position="2636"/>
        <end position="2648"/>
    </location>
</feature>
<feature type="region of interest" description="Disordered" evidence="10">
    <location>
        <begin position="1"/>
        <end position="134"/>
    </location>
</feature>
<dbReference type="GO" id="GO:0098982">
    <property type="term" value="C:GABA-ergic synapse"/>
    <property type="evidence" value="ECO:0000318"/>
    <property type="project" value="GO_Central"/>
</dbReference>
<feature type="region of interest" description="Disordered" evidence="10">
    <location>
        <begin position="204"/>
        <end position="405"/>
    </location>
</feature>
<keyword evidence="7" id="KW-0966">Cell projection</keyword>
<dbReference type="STRING" id="8355.A0A1L8GHD1"/>
<feature type="compositionally biased region" description="Acidic residues" evidence="10">
    <location>
        <begin position="849"/>
        <end position="867"/>
    </location>
</feature>
<dbReference type="GO" id="GO:0035418">
    <property type="term" value="P:protein localization to synapse"/>
    <property type="evidence" value="ECO:0000318"/>
    <property type="project" value="GO_Central"/>
</dbReference>
<feature type="compositionally biased region" description="Polar residues" evidence="10">
    <location>
        <begin position="92"/>
        <end position="130"/>
    </location>
</feature>
<feature type="region of interest" description="Disordered" evidence="10">
    <location>
        <begin position="3302"/>
        <end position="3347"/>
    </location>
</feature>
<feature type="region of interest" description="Disordered" evidence="10">
    <location>
        <begin position="1655"/>
        <end position="1674"/>
    </location>
</feature>
<feature type="compositionally biased region" description="Low complexity" evidence="10">
    <location>
        <begin position="1049"/>
        <end position="1066"/>
    </location>
</feature>
<dbReference type="AGR" id="Xenbase:XB-GENE-17339982"/>
<dbReference type="KEGG" id="xla:108715813"/>
<feature type="compositionally biased region" description="Polar residues" evidence="10">
    <location>
        <begin position="813"/>
        <end position="822"/>
    </location>
</feature>
<feature type="compositionally biased region" description="Low complexity" evidence="10">
    <location>
        <begin position="1557"/>
        <end position="1585"/>
    </location>
</feature>
<dbReference type="OMA" id="HQNSLMR"/>
<feature type="compositionally biased region" description="Acidic residues" evidence="10">
    <location>
        <begin position="1104"/>
        <end position="1117"/>
    </location>
</feature>
<dbReference type="PANTHER" id="PTHR14113">
    <property type="entry name" value="PICCOLO/BASSOON"/>
    <property type="match status" value="1"/>
</dbReference>
<evidence type="ECO:0000256" key="9">
    <source>
        <dbReference type="SAM" id="Coils"/>
    </source>
</evidence>
<feature type="compositionally biased region" description="Basic and acidic residues" evidence="10">
    <location>
        <begin position="3499"/>
        <end position="3509"/>
    </location>
</feature>
<keyword evidence="4" id="KW-0863">Zinc-finger</keyword>
<feature type="region of interest" description="Disordered" evidence="10">
    <location>
        <begin position="685"/>
        <end position="1194"/>
    </location>
</feature>
<feature type="compositionally biased region" description="Basic and acidic residues" evidence="10">
    <location>
        <begin position="3425"/>
        <end position="3434"/>
    </location>
</feature>